<keyword evidence="6" id="KW-1185">Reference proteome</keyword>
<evidence type="ECO:0000313" key="5">
    <source>
        <dbReference type="Proteomes" id="UP000568888"/>
    </source>
</evidence>
<evidence type="ECO:0000313" key="3">
    <source>
        <dbReference type="EMBL" id="GFO63102.1"/>
    </source>
</evidence>
<reference evidence="3" key="2">
    <citation type="journal article" date="2021" name="Int. J. Syst. Evol. Microbiol.">
        <title>Geomonas silvestris sp. nov., Geomonas paludis sp. nov. and Geomonas limicola sp. nov., isolated from terrestrial environments, and emended description of the genus Geomonas.</title>
        <authorList>
            <person name="Itoh H."/>
            <person name="Xu Z."/>
            <person name="Masuda Y."/>
            <person name="Ushijima N."/>
            <person name="Hayakawa C."/>
            <person name="Shiratori Y."/>
            <person name="Senoo K."/>
        </authorList>
    </citation>
    <scope>NUCLEOTIDE SEQUENCE</scope>
    <source>
        <strain evidence="3">Red736</strain>
    </source>
</reference>
<organism evidence="3 5">
    <name type="scientific">Geomonas paludis</name>
    <dbReference type="NCBI Taxonomy" id="2740185"/>
    <lineage>
        <taxon>Bacteria</taxon>
        <taxon>Pseudomonadati</taxon>
        <taxon>Thermodesulfobacteriota</taxon>
        <taxon>Desulfuromonadia</taxon>
        <taxon>Geobacterales</taxon>
        <taxon>Geobacteraceae</taxon>
        <taxon>Geomonas</taxon>
    </lineage>
</organism>
<feature type="transmembrane region" description="Helical" evidence="1">
    <location>
        <begin position="286"/>
        <end position="308"/>
    </location>
</feature>
<dbReference type="EMBL" id="BLXY01000001">
    <property type="protein sequence ID" value="GFO63102.1"/>
    <property type="molecule type" value="Genomic_DNA"/>
</dbReference>
<dbReference type="RefSeq" id="WP_183345747.1">
    <property type="nucleotide sequence ID" value="NZ_BLXY01000001.1"/>
</dbReference>
<keyword evidence="1" id="KW-0472">Membrane</keyword>
<dbReference type="Pfam" id="PF18672">
    <property type="entry name" value="PilZN1"/>
    <property type="match status" value="1"/>
</dbReference>
<dbReference type="InterPro" id="IPR040638">
    <property type="entry name" value="PilZN1"/>
</dbReference>
<gene>
    <name evidence="3" type="ORF">GMPD_10210</name>
    <name evidence="4" type="ORF">M1B72_18095</name>
</gene>
<protein>
    <submittedName>
        <fullName evidence="4">DUF5634 family protein</fullName>
    </submittedName>
    <submittedName>
        <fullName evidence="3">Pilus protein PilZ</fullName>
    </submittedName>
</protein>
<dbReference type="Proteomes" id="UP000568888">
    <property type="component" value="Unassembled WGS sequence"/>
</dbReference>
<accession>A0A6V8MST6</accession>
<name>A0A6V8MST6_9BACT</name>
<keyword evidence="1" id="KW-0812">Transmembrane</keyword>
<dbReference type="EMBL" id="CP096574">
    <property type="protein sequence ID" value="UPU35334.1"/>
    <property type="molecule type" value="Genomic_DNA"/>
</dbReference>
<reference evidence="5" key="1">
    <citation type="submission" date="2020-06" db="EMBL/GenBank/DDBJ databases">
        <title>Draft genomic sequecing of Geomonas sp. Red736.</title>
        <authorList>
            <person name="Itoh H."/>
            <person name="Xu Z.X."/>
            <person name="Ushijima N."/>
            <person name="Masuda Y."/>
            <person name="Shiratori Y."/>
            <person name="Senoo K."/>
        </authorList>
    </citation>
    <scope>NUCLEOTIDE SEQUENCE [LARGE SCALE GENOMIC DNA]</scope>
    <source>
        <strain evidence="5">Red736</strain>
    </source>
</reference>
<dbReference type="Proteomes" id="UP000831485">
    <property type="component" value="Chromosome"/>
</dbReference>
<keyword evidence="1" id="KW-1133">Transmembrane helix</keyword>
<reference evidence="4" key="3">
    <citation type="submission" date="2022-04" db="EMBL/GenBank/DDBJ databases">
        <authorList>
            <person name="Liu G."/>
        </authorList>
    </citation>
    <scope>NUCLEOTIDE SEQUENCE</scope>
    <source>
        <strain evidence="4">RG22</strain>
    </source>
</reference>
<proteinExistence type="predicted"/>
<sequence>MEDDYSEYRQVLAPGMRIEIGIPLSGGGVFRDWGVISESGGDLLQLQISRDVLPANVRVDVGFILDVSVYLGKDSYTCSGIVTDRLGERVLQIRLFGRFTLRERRQFFRTDMALRVRYDIVDESSRQEVERDWEVRKEREQMKFQGYDDFVIAAQMARFKPAKDIVWRDLLRAQLNLGGGGICLRMPNTARPDQLVNMELYLPLEPPRLVHAVGQVIHVKPPLVQRDGSSRYDVGMEFLFLDERDRDLIFKQISSVQIAHLRRIADKRDMDEPSDAPPVALTGKQYLVRALWALFALLVAYALGRYLISYSKAPPENEIQKTYEESIRKYRHLDKQP</sequence>
<evidence type="ECO:0000313" key="6">
    <source>
        <dbReference type="Proteomes" id="UP000831485"/>
    </source>
</evidence>
<evidence type="ECO:0000259" key="2">
    <source>
        <dbReference type="Pfam" id="PF18672"/>
    </source>
</evidence>
<dbReference type="Gene3D" id="2.40.10.220">
    <property type="entry name" value="predicted glycosyltransferase like domains"/>
    <property type="match status" value="1"/>
</dbReference>
<evidence type="ECO:0000313" key="4">
    <source>
        <dbReference type="EMBL" id="UPU35334.1"/>
    </source>
</evidence>
<dbReference type="AlphaFoldDB" id="A0A6V8MST6"/>
<dbReference type="Gene3D" id="2.30.110.70">
    <property type="match status" value="1"/>
</dbReference>
<feature type="domain" description="N-terminal PilZ-like" evidence="2">
    <location>
        <begin position="14"/>
        <end position="100"/>
    </location>
</feature>
<evidence type="ECO:0000256" key="1">
    <source>
        <dbReference type="SAM" id="Phobius"/>
    </source>
</evidence>